<dbReference type="FunFam" id="3.40.50.720:FF:000009">
    <property type="entry name" value="Fatty oxidation complex, alpha subunit"/>
    <property type="match status" value="1"/>
</dbReference>
<organism evidence="7 8">
    <name type="scientific">Allonocardiopsis opalescens</name>
    <dbReference type="NCBI Taxonomy" id="1144618"/>
    <lineage>
        <taxon>Bacteria</taxon>
        <taxon>Bacillati</taxon>
        <taxon>Actinomycetota</taxon>
        <taxon>Actinomycetes</taxon>
        <taxon>Streptosporangiales</taxon>
        <taxon>Allonocardiopsis</taxon>
    </lineage>
</organism>
<dbReference type="GO" id="GO:0006631">
    <property type="term" value="P:fatty acid metabolic process"/>
    <property type="evidence" value="ECO:0007669"/>
    <property type="project" value="InterPro"/>
</dbReference>
<proteinExistence type="inferred from homology"/>
<protein>
    <submittedName>
        <fullName evidence="7">3-hydroxyacyl-CoA dehydrogenase</fullName>
    </submittedName>
</protein>
<dbReference type="Proteomes" id="UP000237846">
    <property type="component" value="Unassembled WGS sequence"/>
</dbReference>
<dbReference type="Pfam" id="PF02737">
    <property type="entry name" value="3HCDH_N"/>
    <property type="match status" value="1"/>
</dbReference>
<comment type="pathway">
    <text evidence="1">Lipid metabolism; butanoate metabolism.</text>
</comment>
<dbReference type="EMBL" id="PVZC01000002">
    <property type="protein sequence ID" value="PRY00926.1"/>
    <property type="molecule type" value="Genomic_DNA"/>
</dbReference>
<evidence type="ECO:0000256" key="4">
    <source>
        <dbReference type="SAM" id="MobiDB-lite"/>
    </source>
</evidence>
<dbReference type="InterPro" id="IPR036291">
    <property type="entry name" value="NAD(P)-bd_dom_sf"/>
</dbReference>
<evidence type="ECO:0000313" key="7">
    <source>
        <dbReference type="EMBL" id="PRY00926.1"/>
    </source>
</evidence>
<feature type="compositionally biased region" description="Gly residues" evidence="4">
    <location>
        <begin position="396"/>
        <end position="405"/>
    </location>
</feature>
<dbReference type="PANTHER" id="PTHR48075:SF5">
    <property type="entry name" value="3-HYDROXYBUTYRYL-COA DEHYDROGENASE"/>
    <property type="match status" value="1"/>
</dbReference>
<evidence type="ECO:0000256" key="1">
    <source>
        <dbReference type="ARBA" id="ARBA00005086"/>
    </source>
</evidence>
<feature type="domain" description="3-hydroxyacyl-CoA dehydrogenase NAD binding" evidence="6">
    <location>
        <begin position="29"/>
        <end position="204"/>
    </location>
</feature>
<feature type="domain" description="3-hydroxyacyl-CoA dehydrogenase C-terminal" evidence="5">
    <location>
        <begin position="452"/>
        <end position="535"/>
    </location>
</feature>
<gene>
    <name evidence="7" type="ORF">CLV72_102559</name>
</gene>
<dbReference type="RefSeq" id="WP_245930035.1">
    <property type="nucleotide sequence ID" value="NZ_PVZC01000002.1"/>
</dbReference>
<dbReference type="GO" id="GO:0016616">
    <property type="term" value="F:oxidoreductase activity, acting on the CH-OH group of donors, NAD or NADP as acceptor"/>
    <property type="evidence" value="ECO:0007669"/>
    <property type="project" value="InterPro"/>
</dbReference>
<sequence length="547" mass="56094">MTSTADTGVPAEAAPGAPADGAASFRRAVVVGAGAMGRGIAQVLAVAGVHTTLVDVRPGAVAEAIAEVRGRIARLAEKGALAPSDARAAAGRLAEGGLEAAAAADLVIEAVVEELRVKRELFAEVEARTGPHTVLATNTSSLSVTDIAAGLRRPERLCGLHFFNPVPLMKLVEVVPGERTAPELVDRLGALVSALGHTPVRVIDTAGFLVNHVGRALGTEALRLLDERIATPAQIDLVARSVLGLRMGPFELFDLTGVDVSQPVTENVYHGFYQDPRLRPSPTLRRRLAAGLLGRKNGTGFRADGSLDAAPGDAAAPAGPGAPPVWVSPAEPAAARLAAMLAEAGVPLAAEPGPGALHIVTPFGADVTAEAREQGLPAERTVGVDPFGRPGDTPGRTGGGTGARAGGAPEHYFAGPLTLASSPATAPDALRAAAAALRATGREVVAIRDSPGFIAQRLLAAIVNLAAETAQLGIAAPADIDVAVVLGLGYPQGPLAWGDAVGAARVDTILRRLHQRYLDPRYRPSAWLSRRAELGLSLTRPEARLDA</sequence>
<evidence type="ECO:0000256" key="2">
    <source>
        <dbReference type="ARBA" id="ARBA00009463"/>
    </source>
</evidence>
<feature type="region of interest" description="Disordered" evidence="4">
    <location>
        <begin position="381"/>
        <end position="407"/>
    </location>
</feature>
<accession>A0A2T0QAI4</accession>
<name>A0A2T0QAI4_9ACTN</name>
<dbReference type="Gene3D" id="3.40.50.720">
    <property type="entry name" value="NAD(P)-binding Rossmann-like Domain"/>
    <property type="match status" value="1"/>
</dbReference>
<dbReference type="SUPFAM" id="SSF51735">
    <property type="entry name" value="NAD(P)-binding Rossmann-fold domains"/>
    <property type="match status" value="1"/>
</dbReference>
<feature type="compositionally biased region" description="Low complexity" evidence="4">
    <location>
        <begin position="308"/>
        <end position="319"/>
    </location>
</feature>
<comment type="similarity">
    <text evidence="2">Belongs to the 3-hydroxyacyl-CoA dehydrogenase family.</text>
</comment>
<dbReference type="Pfam" id="PF00725">
    <property type="entry name" value="3HCDH"/>
    <property type="match status" value="2"/>
</dbReference>
<dbReference type="PANTHER" id="PTHR48075">
    <property type="entry name" value="3-HYDROXYACYL-COA DEHYDROGENASE FAMILY PROTEIN"/>
    <property type="match status" value="1"/>
</dbReference>
<dbReference type="AlphaFoldDB" id="A0A2T0QAI4"/>
<dbReference type="GO" id="GO:0070403">
    <property type="term" value="F:NAD+ binding"/>
    <property type="evidence" value="ECO:0007669"/>
    <property type="project" value="InterPro"/>
</dbReference>
<evidence type="ECO:0000313" key="8">
    <source>
        <dbReference type="Proteomes" id="UP000237846"/>
    </source>
</evidence>
<evidence type="ECO:0000259" key="6">
    <source>
        <dbReference type="Pfam" id="PF02737"/>
    </source>
</evidence>
<feature type="region of interest" description="Disordered" evidence="4">
    <location>
        <begin position="301"/>
        <end position="322"/>
    </location>
</feature>
<reference evidence="7 8" key="1">
    <citation type="submission" date="2018-03" db="EMBL/GenBank/DDBJ databases">
        <title>Genomic Encyclopedia of Archaeal and Bacterial Type Strains, Phase II (KMG-II): from individual species to whole genera.</title>
        <authorList>
            <person name="Goeker M."/>
        </authorList>
    </citation>
    <scope>NUCLEOTIDE SEQUENCE [LARGE SCALE GENOMIC DNA]</scope>
    <source>
        <strain evidence="7 8">DSM 45601</strain>
    </source>
</reference>
<keyword evidence="3" id="KW-0560">Oxidoreductase</keyword>
<dbReference type="InterPro" id="IPR006108">
    <property type="entry name" value="3HC_DH_C"/>
</dbReference>
<evidence type="ECO:0000256" key="3">
    <source>
        <dbReference type="ARBA" id="ARBA00023002"/>
    </source>
</evidence>
<dbReference type="Gene3D" id="1.10.1040.50">
    <property type="match status" value="1"/>
</dbReference>
<dbReference type="InterPro" id="IPR006176">
    <property type="entry name" value="3-OHacyl-CoA_DH_NAD-bd"/>
</dbReference>
<keyword evidence="8" id="KW-1185">Reference proteome</keyword>
<evidence type="ECO:0000259" key="5">
    <source>
        <dbReference type="Pfam" id="PF00725"/>
    </source>
</evidence>
<dbReference type="InterPro" id="IPR008927">
    <property type="entry name" value="6-PGluconate_DH-like_C_sf"/>
</dbReference>
<feature type="domain" description="3-hydroxyacyl-CoA dehydrogenase C-terminal" evidence="5">
    <location>
        <begin position="207"/>
        <end position="301"/>
    </location>
</feature>
<dbReference type="SUPFAM" id="SSF48179">
    <property type="entry name" value="6-phosphogluconate dehydrogenase C-terminal domain-like"/>
    <property type="match status" value="2"/>
</dbReference>
<comment type="caution">
    <text evidence="7">The sequence shown here is derived from an EMBL/GenBank/DDBJ whole genome shotgun (WGS) entry which is preliminary data.</text>
</comment>